<proteinExistence type="predicted"/>
<evidence type="ECO:0000313" key="3">
    <source>
        <dbReference type="Proteomes" id="UP000614334"/>
    </source>
</evidence>
<evidence type="ECO:0000256" key="1">
    <source>
        <dbReference type="SAM" id="MobiDB-lite"/>
    </source>
</evidence>
<reference evidence="2" key="1">
    <citation type="submission" date="2020-09" db="EMBL/GenBank/DDBJ databases">
        <title>Comparative genome analyses of four rice-infecting Rhizoctonia solani isolates reveal extensive enrichment of homogalacturonan modification genes.</title>
        <authorList>
            <person name="Lee D.-Y."/>
            <person name="Jeon J."/>
            <person name="Kim K.-T."/>
            <person name="Cheong K."/>
            <person name="Song H."/>
            <person name="Choi G."/>
            <person name="Ko J."/>
            <person name="Opiyo S.O."/>
            <person name="Zuo S."/>
            <person name="Madhav S."/>
            <person name="Lee Y.-H."/>
            <person name="Wang G.-L."/>
        </authorList>
    </citation>
    <scope>NUCLEOTIDE SEQUENCE</scope>
    <source>
        <strain evidence="2">AG1-IA B2</strain>
    </source>
</reference>
<name>A0A8H7M2S4_9AGAM</name>
<organism evidence="2 3">
    <name type="scientific">Rhizoctonia solani</name>
    <dbReference type="NCBI Taxonomy" id="456999"/>
    <lineage>
        <taxon>Eukaryota</taxon>
        <taxon>Fungi</taxon>
        <taxon>Dikarya</taxon>
        <taxon>Basidiomycota</taxon>
        <taxon>Agaricomycotina</taxon>
        <taxon>Agaricomycetes</taxon>
        <taxon>Cantharellales</taxon>
        <taxon>Ceratobasidiaceae</taxon>
        <taxon>Rhizoctonia</taxon>
    </lineage>
</organism>
<feature type="region of interest" description="Disordered" evidence="1">
    <location>
        <begin position="482"/>
        <end position="503"/>
    </location>
</feature>
<protein>
    <submittedName>
        <fullName evidence="2">Cyclin</fullName>
    </submittedName>
</protein>
<accession>A0A8H7M2S4</accession>
<gene>
    <name evidence="2" type="ORF">RHS01_07573</name>
</gene>
<feature type="compositionally biased region" description="Basic residues" evidence="1">
    <location>
        <begin position="60"/>
        <end position="73"/>
    </location>
</feature>
<dbReference type="EMBL" id="JACYCF010000015">
    <property type="protein sequence ID" value="KAF8752631.1"/>
    <property type="molecule type" value="Genomic_DNA"/>
</dbReference>
<comment type="caution">
    <text evidence="2">The sequence shown here is derived from an EMBL/GenBank/DDBJ whole genome shotgun (WGS) entry which is preliminary data.</text>
</comment>
<sequence>MPAVPSYAPGAKPPVAKVGRHRPQRVPVFRNDNWPPRPPAQPLPAPSFLGSPDSDTLCVRSRHPRSSRPRGHPPKPAAPSKAIIAASAVPLADWFADVVWALYLGPAPQPLVAFVHAVLSQTLASPQCAALGLYYLVRLPVRIGSAAVRSAAPLWNVALDADGHTAYTSVQDRERAARAGFVAELYGPGGEDVPIGLRRWRSCLATSGWMITLLRTRLGAHEVTHLSLARLTALEQRALECFNYSLGVPNDEWRAWLGVLKEGAQGSLALVPSSTMSTLAIQVMERLEKEEEVLSGGVGAGVVDVMSTTTITSTTTAGGKGVIGDRRGSVSSTTATQPSLAISIPSNPPVVAPASATEMELDELEMEQVEIDIDLDDGGPVPDELRRPVKVRLGAAGEVREKDMWARGKDAWDEMERKDSLVERGAWGKAVGKESSWKAGKEASWGKTSWGTKHKETWDFMDEDQDEWERAIRAAGLMDDQHDLSARSGPKPVGSEIRNPKPVGSEIRNRAVRPRVELYDSRMHGHGRGYAYPDYSSAYHYGREYPDYSAAYKGDNPVGYKGYDTIGKGTYEYPTKVSITLRTKLSHDVYEPGCVYESDPRRTITGARARSTSVFRAGSSRVDVCWVECACTYHLALVNMMAQTDQPEP</sequence>
<dbReference type="Proteomes" id="UP000614334">
    <property type="component" value="Unassembled WGS sequence"/>
</dbReference>
<feature type="compositionally biased region" description="Pro residues" evidence="1">
    <location>
        <begin position="35"/>
        <end position="45"/>
    </location>
</feature>
<dbReference type="AlphaFoldDB" id="A0A8H7M2S4"/>
<feature type="region of interest" description="Disordered" evidence="1">
    <location>
        <begin position="1"/>
        <end position="79"/>
    </location>
</feature>
<feature type="compositionally biased region" description="Polar residues" evidence="1">
    <location>
        <begin position="329"/>
        <end position="340"/>
    </location>
</feature>
<feature type="region of interest" description="Disordered" evidence="1">
    <location>
        <begin position="314"/>
        <end position="340"/>
    </location>
</feature>
<evidence type="ECO:0000313" key="2">
    <source>
        <dbReference type="EMBL" id="KAF8752631.1"/>
    </source>
</evidence>